<reference evidence="1 2" key="1">
    <citation type="submission" date="2021-10" db="EMBL/GenBank/DDBJ databases">
        <title>Anaerobic single-cell dispensing facilitates the cultivation of human gut bacteria.</title>
        <authorList>
            <person name="Afrizal A."/>
        </authorList>
    </citation>
    <scope>NUCLEOTIDE SEQUENCE [LARGE SCALE GENOMIC DNA]</scope>
    <source>
        <strain evidence="1 2">CLA-AA-H246</strain>
    </source>
</reference>
<protein>
    <submittedName>
        <fullName evidence="1">Uncharacterized protein</fullName>
    </submittedName>
</protein>
<dbReference type="RefSeq" id="WP_248834747.1">
    <property type="nucleotide sequence ID" value="NZ_JAJEQE010000005.1"/>
</dbReference>
<proteinExistence type="predicted"/>
<sequence>MDEFKRYVAKQNSFLIYGKTKLYEISITWIEKKKCYMLHVDKDYFCKNSEEMLALFYCGYPLEKWIKEGEVLLCIRDEEAEKFALQRYIISQYQERCRKKLKQGYRKNEREAFWEFLAKRPEILNKNTVKAISEKEFKNELKKADNKVQGYMIGSNGWFKDCFYAGEMKTLAVYVEKYLEELDFSMIFNEKGGILQYVTSDEGKVEREYCRLI</sequence>
<name>A0ABS8ESK0_9FIRM</name>
<keyword evidence="2" id="KW-1185">Reference proteome</keyword>
<evidence type="ECO:0000313" key="1">
    <source>
        <dbReference type="EMBL" id="MCC2148166.1"/>
    </source>
</evidence>
<gene>
    <name evidence="1" type="ORF">LKD42_02690</name>
</gene>
<evidence type="ECO:0000313" key="2">
    <source>
        <dbReference type="Proteomes" id="UP001299235"/>
    </source>
</evidence>
<organism evidence="1 2">
    <name type="scientific">Hominisplanchenecus faecis</name>
    <dbReference type="NCBI Taxonomy" id="2885351"/>
    <lineage>
        <taxon>Bacteria</taxon>
        <taxon>Bacillati</taxon>
        <taxon>Bacillota</taxon>
        <taxon>Clostridia</taxon>
        <taxon>Lachnospirales</taxon>
        <taxon>Lachnospiraceae</taxon>
        <taxon>Hominisplanchenecus</taxon>
    </lineage>
</organism>
<comment type="caution">
    <text evidence="1">The sequence shown here is derived from an EMBL/GenBank/DDBJ whole genome shotgun (WGS) entry which is preliminary data.</text>
</comment>
<dbReference type="Proteomes" id="UP001299235">
    <property type="component" value="Unassembled WGS sequence"/>
</dbReference>
<accession>A0ABS8ESK0</accession>
<dbReference type="EMBL" id="JAJEQE010000005">
    <property type="protein sequence ID" value="MCC2148166.1"/>
    <property type="molecule type" value="Genomic_DNA"/>
</dbReference>